<feature type="transmembrane region" description="Helical" evidence="1">
    <location>
        <begin position="34"/>
        <end position="53"/>
    </location>
</feature>
<evidence type="ECO:0000313" key="3">
    <source>
        <dbReference type="WBParaSite" id="MBELARI_LOCUS18562"/>
    </source>
</evidence>
<dbReference type="AlphaFoldDB" id="A0AAF3EYG2"/>
<reference evidence="3" key="1">
    <citation type="submission" date="2024-02" db="UniProtKB">
        <authorList>
            <consortium name="WormBaseParasite"/>
        </authorList>
    </citation>
    <scope>IDENTIFICATION</scope>
</reference>
<keyword evidence="1" id="KW-0472">Membrane</keyword>
<dbReference type="WBParaSite" id="MBELARI_LOCUS18562">
    <property type="protein sequence ID" value="MBELARI_LOCUS18562"/>
    <property type="gene ID" value="MBELARI_LOCUS18562"/>
</dbReference>
<protein>
    <submittedName>
        <fullName evidence="3">Uncharacterized protein</fullName>
    </submittedName>
</protein>
<keyword evidence="1" id="KW-1133">Transmembrane helix</keyword>
<keyword evidence="2" id="KW-1185">Reference proteome</keyword>
<dbReference type="Proteomes" id="UP000887575">
    <property type="component" value="Unassembled WGS sequence"/>
</dbReference>
<organism evidence="2 3">
    <name type="scientific">Mesorhabditis belari</name>
    <dbReference type="NCBI Taxonomy" id="2138241"/>
    <lineage>
        <taxon>Eukaryota</taxon>
        <taxon>Metazoa</taxon>
        <taxon>Ecdysozoa</taxon>
        <taxon>Nematoda</taxon>
        <taxon>Chromadorea</taxon>
        <taxon>Rhabditida</taxon>
        <taxon>Rhabditina</taxon>
        <taxon>Rhabditomorpha</taxon>
        <taxon>Rhabditoidea</taxon>
        <taxon>Rhabditidae</taxon>
        <taxon>Mesorhabditinae</taxon>
        <taxon>Mesorhabditis</taxon>
    </lineage>
</organism>
<keyword evidence="1" id="KW-0812">Transmembrane</keyword>
<proteinExistence type="predicted"/>
<sequence length="192" mass="22218">MFSQSYLIQPQHSFSIHLFYSVLSICSTMRTSTLLFLFGVIALMAISMAYPTVDEHSVTSDDHGTLAEEDADPNESHARARRWGGWGWRRPMWGGYGMGITWLWKAWLSCLPKNRAARWIVWWSVCLFIPTILLTHLVDGITVMKQTPYFKHFSVAVNQLIKRTTHRVLPHQKHRVQVFPTMGIPVSIKNYR</sequence>
<evidence type="ECO:0000256" key="1">
    <source>
        <dbReference type="SAM" id="Phobius"/>
    </source>
</evidence>
<evidence type="ECO:0000313" key="2">
    <source>
        <dbReference type="Proteomes" id="UP000887575"/>
    </source>
</evidence>
<accession>A0AAF3EYG2</accession>
<feature type="transmembrane region" description="Helical" evidence="1">
    <location>
        <begin position="120"/>
        <end position="138"/>
    </location>
</feature>
<name>A0AAF3EYG2_9BILA</name>